<evidence type="ECO:0000313" key="4">
    <source>
        <dbReference type="EMBL" id="TCU60216.1"/>
    </source>
</evidence>
<evidence type="ECO:0000259" key="3">
    <source>
        <dbReference type="PROSITE" id="PS51186"/>
    </source>
</evidence>
<protein>
    <submittedName>
        <fullName evidence="4">Acetyltransferase (GNAT) family protein</fullName>
    </submittedName>
</protein>
<reference evidence="4 5" key="1">
    <citation type="submission" date="2019-03" db="EMBL/GenBank/DDBJ databases">
        <title>Genomic Encyclopedia of Type Strains, Phase IV (KMG-IV): sequencing the most valuable type-strain genomes for metagenomic binning, comparative biology and taxonomic classification.</title>
        <authorList>
            <person name="Goeker M."/>
        </authorList>
    </citation>
    <scope>NUCLEOTIDE SEQUENCE [LARGE SCALE GENOMIC DNA]</scope>
    <source>
        <strain evidence="4 5">DSM 29481</strain>
    </source>
</reference>
<dbReference type="CDD" id="cd04301">
    <property type="entry name" value="NAT_SF"/>
    <property type="match status" value="1"/>
</dbReference>
<dbReference type="RefSeq" id="WP_132224584.1">
    <property type="nucleotide sequence ID" value="NZ_JANKBG010000008.1"/>
</dbReference>
<dbReference type="Gene3D" id="3.40.630.30">
    <property type="match status" value="1"/>
</dbReference>
<dbReference type="Pfam" id="PF00583">
    <property type="entry name" value="Acetyltransf_1"/>
    <property type="match status" value="1"/>
</dbReference>
<dbReference type="Proteomes" id="UP000295773">
    <property type="component" value="Unassembled WGS sequence"/>
</dbReference>
<keyword evidence="1 4" id="KW-0808">Transferase</keyword>
<evidence type="ECO:0000256" key="2">
    <source>
        <dbReference type="ARBA" id="ARBA00023315"/>
    </source>
</evidence>
<organism evidence="4 5">
    <name type="scientific">Longicatena caecimuris</name>
    <dbReference type="NCBI Taxonomy" id="1796635"/>
    <lineage>
        <taxon>Bacteria</taxon>
        <taxon>Bacillati</taxon>
        <taxon>Bacillota</taxon>
        <taxon>Erysipelotrichia</taxon>
        <taxon>Erysipelotrichales</taxon>
        <taxon>Erysipelotrichaceae</taxon>
        <taxon>Longicatena</taxon>
    </lineage>
</organism>
<dbReference type="InterPro" id="IPR000182">
    <property type="entry name" value="GNAT_dom"/>
</dbReference>
<dbReference type="AlphaFoldDB" id="A0A4R3TFX3"/>
<proteinExistence type="predicted"/>
<dbReference type="InterPro" id="IPR050680">
    <property type="entry name" value="YpeA/RimI_acetyltransf"/>
</dbReference>
<keyword evidence="5" id="KW-1185">Reference proteome</keyword>
<dbReference type="PANTHER" id="PTHR43420">
    <property type="entry name" value="ACETYLTRANSFERASE"/>
    <property type="match status" value="1"/>
</dbReference>
<name>A0A4R3TFX3_9FIRM</name>
<feature type="domain" description="N-acetyltransferase" evidence="3">
    <location>
        <begin position="32"/>
        <end position="195"/>
    </location>
</feature>
<dbReference type="SUPFAM" id="SSF55729">
    <property type="entry name" value="Acyl-CoA N-acyltransferases (Nat)"/>
    <property type="match status" value="1"/>
</dbReference>
<dbReference type="PROSITE" id="PS51186">
    <property type="entry name" value="GNAT"/>
    <property type="match status" value="1"/>
</dbReference>
<dbReference type="EMBL" id="SMBP01000008">
    <property type="protein sequence ID" value="TCU60216.1"/>
    <property type="molecule type" value="Genomic_DNA"/>
</dbReference>
<evidence type="ECO:0000313" key="5">
    <source>
        <dbReference type="Proteomes" id="UP000295773"/>
    </source>
</evidence>
<dbReference type="GO" id="GO:0016747">
    <property type="term" value="F:acyltransferase activity, transferring groups other than amino-acyl groups"/>
    <property type="evidence" value="ECO:0007669"/>
    <property type="project" value="InterPro"/>
</dbReference>
<sequence length="201" mass="23348">MTTLDKTIPYYPVLMELTELPEKMEYRLAEGYRVIPFDARYSQDWVRLHVALGQLANFAQGMQYFKETFLSQPEKVKKQMLLVVDENGRLAGTSSVWEGEHFGHTRMRVHWVGVDEHHQRKGIAKALMIETIRFYASMQVTEPLYLTTQTNSYVAIAMYLRLGFTPYKKAMPVNFQADPKTFEKDTALAWKLIMDKIAEIA</sequence>
<dbReference type="PANTHER" id="PTHR43420:SF12">
    <property type="entry name" value="N-ACETYLTRANSFERASE DOMAIN-CONTAINING PROTEIN"/>
    <property type="match status" value="1"/>
</dbReference>
<evidence type="ECO:0000256" key="1">
    <source>
        <dbReference type="ARBA" id="ARBA00022679"/>
    </source>
</evidence>
<dbReference type="InterPro" id="IPR016181">
    <property type="entry name" value="Acyl_CoA_acyltransferase"/>
</dbReference>
<gene>
    <name evidence="4" type="ORF">EDD61_10875</name>
</gene>
<keyword evidence="2" id="KW-0012">Acyltransferase</keyword>
<comment type="caution">
    <text evidence="4">The sequence shown here is derived from an EMBL/GenBank/DDBJ whole genome shotgun (WGS) entry which is preliminary data.</text>
</comment>
<accession>A0A4R3TFX3</accession>